<feature type="transmembrane region" description="Helical" evidence="8">
    <location>
        <begin position="168"/>
        <end position="186"/>
    </location>
</feature>
<dbReference type="AlphaFoldDB" id="A0A4R2S0G0"/>
<keyword evidence="5 8" id="KW-0406">Ion transport</keyword>
<sequence>MLESIPDVGQILTLTIIAIALGMDALSIGIGLGMKRPSFEKMVLFCMLVAFFHIVMPLCGIYIGEYLSVYIKEIASLVGGGMLCFLGGNMVIHSFRNSEEVFVRSGTIMGLTMMSMSVSLDSLSAGLSMGLFSADRFLAVILFGLSGGVLTILGLLIGKSMGSWMGRYGEILGGVILFVLGVTFLWD</sequence>
<keyword evidence="1 8" id="KW-0813">Transport</keyword>
<dbReference type="RefSeq" id="WP_131848275.1">
    <property type="nucleotide sequence ID" value="NZ_SLXV01000008.1"/>
</dbReference>
<reference evidence="9 10" key="1">
    <citation type="submission" date="2019-03" db="EMBL/GenBank/DDBJ databases">
        <title>Genomic Encyclopedia of Type Strains, Phase IV (KMG-IV): sequencing the most valuable type-strain genomes for metagenomic binning, comparative biology and taxonomic classification.</title>
        <authorList>
            <person name="Goeker M."/>
        </authorList>
    </citation>
    <scope>NUCLEOTIDE SEQUENCE [LARGE SCALE GENOMIC DNA]</scope>
    <source>
        <strain evidence="9 10">DSM 46831</strain>
    </source>
</reference>
<evidence type="ECO:0000313" key="10">
    <source>
        <dbReference type="Proteomes" id="UP000294746"/>
    </source>
</evidence>
<keyword evidence="7 8" id="KW-0464">Manganese</keyword>
<evidence type="ECO:0000256" key="3">
    <source>
        <dbReference type="ARBA" id="ARBA00022692"/>
    </source>
</evidence>
<organism evidence="9 10">
    <name type="scientific">Baia soyae</name>
    <dbReference type="NCBI Taxonomy" id="1544746"/>
    <lineage>
        <taxon>Bacteria</taxon>
        <taxon>Bacillati</taxon>
        <taxon>Bacillota</taxon>
        <taxon>Bacilli</taxon>
        <taxon>Bacillales</taxon>
        <taxon>Thermoactinomycetaceae</taxon>
        <taxon>Baia</taxon>
    </lineage>
</organism>
<dbReference type="Pfam" id="PF02659">
    <property type="entry name" value="Mntp"/>
    <property type="match status" value="1"/>
</dbReference>
<dbReference type="PANTHER" id="PTHR35529">
    <property type="entry name" value="MANGANESE EFFLUX PUMP MNTP-RELATED"/>
    <property type="match status" value="1"/>
</dbReference>
<dbReference type="PANTHER" id="PTHR35529:SF1">
    <property type="entry name" value="MANGANESE EFFLUX PUMP MNTP-RELATED"/>
    <property type="match status" value="1"/>
</dbReference>
<dbReference type="EMBL" id="SLXV01000008">
    <property type="protein sequence ID" value="TCP69501.1"/>
    <property type="molecule type" value="Genomic_DNA"/>
</dbReference>
<evidence type="ECO:0000256" key="4">
    <source>
        <dbReference type="ARBA" id="ARBA00022989"/>
    </source>
</evidence>
<dbReference type="InterPro" id="IPR022929">
    <property type="entry name" value="Put_MntP"/>
</dbReference>
<evidence type="ECO:0000313" key="9">
    <source>
        <dbReference type="EMBL" id="TCP69501.1"/>
    </source>
</evidence>
<keyword evidence="6 8" id="KW-0472">Membrane</keyword>
<comment type="function">
    <text evidence="8">Probably functions as a manganese efflux pump.</text>
</comment>
<evidence type="ECO:0000256" key="1">
    <source>
        <dbReference type="ARBA" id="ARBA00022448"/>
    </source>
</evidence>
<feature type="transmembrane region" description="Helical" evidence="8">
    <location>
        <begin position="107"/>
        <end position="131"/>
    </location>
</feature>
<dbReference type="InterPro" id="IPR003810">
    <property type="entry name" value="Mntp/YtaF"/>
</dbReference>
<dbReference type="OrthoDB" id="1679700at2"/>
<evidence type="ECO:0000256" key="8">
    <source>
        <dbReference type="HAMAP-Rule" id="MF_01521"/>
    </source>
</evidence>
<comment type="caution">
    <text evidence="9">The sequence shown here is derived from an EMBL/GenBank/DDBJ whole genome shotgun (WGS) entry which is preliminary data.</text>
</comment>
<evidence type="ECO:0000256" key="6">
    <source>
        <dbReference type="ARBA" id="ARBA00023136"/>
    </source>
</evidence>
<feature type="transmembrane region" description="Helical" evidence="8">
    <location>
        <begin position="137"/>
        <end position="156"/>
    </location>
</feature>
<dbReference type="GO" id="GO:0005384">
    <property type="term" value="F:manganese ion transmembrane transporter activity"/>
    <property type="evidence" value="ECO:0007669"/>
    <property type="project" value="UniProtKB-UniRule"/>
</dbReference>
<gene>
    <name evidence="8" type="primary">mntP</name>
    <name evidence="9" type="ORF">EDD57_10870</name>
</gene>
<evidence type="ECO:0000256" key="2">
    <source>
        <dbReference type="ARBA" id="ARBA00022475"/>
    </source>
</evidence>
<dbReference type="GO" id="GO:0005886">
    <property type="term" value="C:plasma membrane"/>
    <property type="evidence" value="ECO:0007669"/>
    <property type="project" value="UniProtKB-SubCell"/>
</dbReference>
<evidence type="ECO:0000256" key="7">
    <source>
        <dbReference type="ARBA" id="ARBA00023211"/>
    </source>
</evidence>
<proteinExistence type="inferred from homology"/>
<keyword evidence="2 8" id="KW-1003">Cell membrane</keyword>
<feature type="transmembrane region" description="Helical" evidence="8">
    <location>
        <begin position="44"/>
        <end position="63"/>
    </location>
</feature>
<keyword evidence="4 8" id="KW-1133">Transmembrane helix</keyword>
<feature type="transmembrane region" description="Helical" evidence="8">
    <location>
        <begin position="75"/>
        <end position="95"/>
    </location>
</feature>
<accession>A0A4R2S0G0</accession>
<comment type="subcellular location">
    <subcellularLocation>
        <location evidence="8">Cell membrane</location>
        <topology evidence="8">Multi-pass membrane protein</topology>
    </subcellularLocation>
</comment>
<name>A0A4R2S0G0_9BACL</name>
<dbReference type="HAMAP" id="MF_01521">
    <property type="entry name" value="MntP_pump"/>
    <property type="match status" value="1"/>
</dbReference>
<keyword evidence="10" id="KW-1185">Reference proteome</keyword>
<comment type="similarity">
    <text evidence="8">Belongs to the MntP (TC 9.B.29) family.</text>
</comment>
<dbReference type="Proteomes" id="UP000294746">
    <property type="component" value="Unassembled WGS sequence"/>
</dbReference>
<keyword evidence="3 8" id="KW-0812">Transmembrane</keyword>
<evidence type="ECO:0000256" key="5">
    <source>
        <dbReference type="ARBA" id="ARBA00023065"/>
    </source>
</evidence>
<protein>
    <recommendedName>
        <fullName evidence="8">Putative manganese efflux pump MntP</fullName>
    </recommendedName>
</protein>
<feature type="transmembrane region" description="Helical" evidence="8">
    <location>
        <begin position="12"/>
        <end position="32"/>
    </location>
</feature>